<organism evidence="2 3">
    <name type="scientific">Hydrogenoanaerobacterium saccharovorans</name>
    <dbReference type="NCBI Taxonomy" id="474960"/>
    <lineage>
        <taxon>Bacteria</taxon>
        <taxon>Bacillati</taxon>
        <taxon>Bacillota</taxon>
        <taxon>Clostridia</taxon>
        <taxon>Eubacteriales</taxon>
        <taxon>Oscillospiraceae</taxon>
        <taxon>Hydrogenoanaerobacterium</taxon>
    </lineage>
</organism>
<keyword evidence="3" id="KW-1185">Reference proteome</keyword>
<evidence type="ECO:0000256" key="1">
    <source>
        <dbReference type="SAM" id="Phobius"/>
    </source>
</evidence>
<keyword evidence="1" id="KW-1133">Transmembrane helix</keyword>
<proteinExistence type="predicted"/>
<protein>
    <submittedName>
        <fullName evidence="2">Uncharacterized protein</fullName>
    </submittedName>
</protein>
<evidence type="ECO:0000313" key="3">
    <source>
        <dbReference type="Proteomes" id="UP000724149"/>
    </source>
</evidence>
<gene>
    <name evidence="2" type="ORF">H9X81_00675</name>
</gene>
<feature type="transmembrane region" description="Helical" evidence="1">
    <location>
        <begin position="55"/>
        <end position="75"/>
    </location>
</feature>
<sequence length="125" mass="14194">MRFLLLSAVAVLKTLLCKGISLVLLTGWFVRENRAHSAASGTVPARVMLRNMQRALVWIYGIAALLSSVVSCLLLRRLRFRHSFSLSAALFAGGAAATFWRWRRREASRKLMRLLHRAEQDRRTA</sequence>
<dbReference type="RefSeq" id="WP_204719222.1">
    <property type="nucleotide sequence ID" value="NZ_JACSNR010000001.1"/>
</dbReference>
<name>A0ABS2GJ92_9FIRM</name>
<dbReference type="Proteomes" id="UP000724149">
    <property type="component" value="Unassembled WGS sequence"/>
</dbReference>
<keyword evidence="1" id="KW-0472">Membrane</keyword>
<keyword evidence="1" id="KW-0812">Transmembrane</keyword>
<comment type="caution">
    <text evidence="2">The sequence shown here is derived from an EMBL/GenBank/DDBJ whole genome shotgun (WGS) entry which is preliminary data.</text>
</comment>
<accession>A0ABS2GJ92</accession>
<reference evidence="2 3" key="1">
    <citation type="journal article" date="2021" name="Sci. Rep.">
        <title>The distribution of antibiotic resistance genes in chicken gut microbiota commensals.</title>
        <authorList>
            <person name="Juricova H."/>
            <person name="Matiasovicova J."/>
            <person name="Kubasova T."/>
            <person name="Cejkova D."/>
            <person name="Rychlik I."/>
        </authorList>
    </citation>
    <scope>NUCLEOTIDE SEQUENCE [LARGE SCALE GENOMIC DNA]</scope>
    <source>
        <strain evidence="2 3">An564</strain>
    </source>
</reference>
<dbReference type="EMBL" id="JACSNR010000001">
    <property type="protein sequence ID" value="MBM6922208.1"/>
    <property type="molecule type" value="Genomic_DNA"/>
</dbReference>
<feature type="transmembrane region" description="Helical" evidence="1">
    <location>
        <begin position="84"/>
        <end position="102"/>
    </location>
</feature>
<evidence type="ECO:0000313" key="2">
    <source>
        <dbReference type="EMBL" id="MBM6922208.1"/>
    </source>
</evidence>